<sequence>MRQARCRPGGAAMSARRRRRSPGAGRRRPIRPPRQRRTLRRDRQAAAAPARGIGATQRVGRAGCQRRDKPTNGCRPGARRRPDDASRAFSRSRDEARLPDNHRLLPGFLFAGQVPPSTRKCRCPASAIPCRLPPAPGSTCPPKLHCDQYSPWPPTFPVVFWICATSRRRRLRQYPQRPSGWLPDLHPQAADAVATRTPWLAACTGTATQSVPTTAF</sequence>
<keyword evidence="3" id="KW-1185">Reference proteome</keyword>
<dbReference type="STRING" id="1454001.AW08_01081"/>
<evidence type="ECO:0000313" key="3">
    <source>
        <dbReference type="Proteomes" id="UP000020218"/>
    </source>
</evidence>
<accession>A0A011PR05</accession>
<gene>
    <name evidence="2" type="ORF">AW08_01081</name>
</gene>
<dbReference type="AlphaFoldDB" id="A0A011PR05"/>
<feature type="compositionally biased region" description="Basic residues" evidence="1">
    <location>
        <begin position="15"/>
        <end position="40"/>
    </location>
</feature>
<evidence type="ECO:0000256" key="1">
    <source>
        <dbReference type="SAM" id="MobiDB-lite"/>
    </source>
</evidence>
<dbReference type="Proteomes" id="UP000020218">
    <property type="component" value="Unassembled WGS sequence"/>
</dbReference>
<proteinExistence type="predicted"/>
<reference evidence="2" key="1">
    <citation type="submission" date="2014-02" db="EMBL/GenBank/DDBJ databases">
        <title>Expanding our view of genomic diversity in Candidatus Accumulibacter clades.</title>
        <authorList>
            <person name="Skennerton C.T."/>
            <person name="Barr J.J."/>
            <person name="Slater F.R."/>
            <person name="Bond P.L."/>
            <person name="Tyson G.W."/>
        </authorList>
    </citation>
    <scope>NUCLEOTIDE SEQUENCE [LARGE SCALE GENOMIC DNA]</scope>
</reference>
<organism evidence="2 3">
    <name type="scientific">Candidatus Accumulibacter adjunctus</name>
    <dbReference type="NCBI Taxonomy" id="1454001"/>
    <lineage>
        <taxon>Bacteria</taxon>
        <taxon>Pseudomonadati</taxon>
        <taxon>Pseudomonadota</taxon>
        <taxon>Betaproteobacteria</taxon>
        <taxon>Candidatus Accumulibacter</taxon>
    </lineage>
</organism>
<comment type="caution">
    <text evidence="2">The sequence shown here is derived from an EMBL/GenBank/DDBJ whole genome shotgun (WGS) entry which is preliminary data.</text>
</comment>
<feature type="region of interest" description="Disordered" evidence="1">
    <location>
        <begin position="1"/>
        <end position="98"/>
    </location>
</feature>
<dbReference type="EMBL" id="JFAX01000004">
    <property type="protein sequence ID" value="EXI68769.1"/>
    <property type="molecule type" value="Genomic_DNA"/>
</dbReference>
<name>A0A011PR05_9PROT</name>
<feature type="compositionally biased region" description="Basic and acidic residues" evidence="1">
    <location>
        <begin position="80"/>
        <end position="98"/>
    </location>
</feature>
<protein>
    <submittedName>
        <fullName evidence="2">Uncharacterized protein</fullName>
    </submittedName>
</protein>
<evidence type="ECO:0000313" key="2">
    <source>
        <dbReference type="EMBL" id="EXI68769.1"/>
    </source>
</evidence>
<dbReference type="PATRIC" id="fig|1454001.3.peg.1028"/>